<protein>
    <submittedName>
        <fullName evidence="1">DUF4256 domain-containing protein</fullName>
    </submittedName>
</protein>
<dbReference type="RefSeq" id="WP_377769553.1">
    <property type="nucleotide sequence ID" value="NZ_JBHUHO010000007.1"/>
</dbReference>
<comment type="caution">
    <text evidence="1">The sequence shown here is derived from an EMBL/GenBank/DDBJ whole genome shotgun (WGS) entry which is preliminary data.</text>
</comment>
<organism evidence="1 2">
    <name type="scientific">Paenibacillus yanchengensis</name>
    <dbReference type="NCBI Taxonomy" id="2035833"/>
    <lineage>
        <taxon>Bacteria</taxon>
        <taxon>Bacillati</taxon>
        <taxon>Bacillota</taxon>
        <taxon>Bacilli</taxon>
        <taxon>Bacillales</taxon>
        <taxon>Paenibacillaceae</taxon>
        <taxon>Paenibacillus</taxon>
    </lineage>
</organism>
<gene>
    <name evidence="1" type="ORF">ACFSJH_02110</name>
</gene>
<dbReference type="InterPro" id="IPR025352">
    <property type="entry name" value="DUF4256"/>
</dbReference>
<dbReference type="EMBL" id="JBHUHO010000007">
    <property type="protein sequence ID" value="MFD2114539.1"/>
    <property type="molecule type" value="Genomic_DNA"/>
</dbReference>
<sequence length="188" mass="21567">MGKSSKQLTNEERTSLLVTLETRFKKFVDRHPTLQWENVQQKLEANEEKMWSLYQMEQTEGEPDVIAYDATTDEYIFCDCSPESPKGRRSICYDHVALEARKQNKPAHSALGMAEEMGIDILTEEQYRTLQQVGKFDTKTSSWLETPGSIRKLGGAIFGDYRYGQIFIYHNGADSYYGARGFRGALRV</sequence>
<accession>A0ABW4YG62</accession>
<proteinExistence type="predicted"/>
<evidence type="ECO:0000313" key="2">
    <source>
        <dbReference type="Proteomes" id="UP001597362"/>
    </source>
</evidence>
<evidence type="ECO:0000313" key="1">
    <source>
        <dbReference type="EMBL" id="MFD2114539.1"/>
    </source>
</evidence>
<dbReference type="Proteomes" id="UP001597362">
    <property type="component" value="Unassembled WGS sequence"/>
</dbReference>
<keyword evidence="2" id="KW-1185">Reference proteome</keyword>
<name>A0ABW4YG62_9BACL</name>
<dbReference type="Pfam" id="PF14066">
    <property type="entry name" value="DUF4256"/>
    <property type="match status" value="1"/>
</dbReference>
<reference evidence="2" key="1">
    <citation type="journal article" date="2019" name="Int. J. Syst. Evol. Microbiol.">
        <title>The Global Catalogue of Microorganisms (GCM) 10K type strain sequencing project: providing services to taxonomists for standard genome sequencing and annotation.</title>
        <authorList>
            <consortium name="The Broad Institute Genomics Platform"/>
            <consortium name="The Broad Institute Genome Sequencing Center for Infectious Disease"/>
            <person name="Wu L."/>
            <person name="Ma J."/>
        </authorList>
    </citation>
    <scope>NUCLEOTIDE SEQUENCE [LARGE SCALE GENOMIC DNA]</scope>
    <source>
        <strain evidence="2">GH52</strain>
    </source>
</reference>